<protein>
    <recommendedName>
        <fullName evidence="3">Replication-relaxation</fullName>
    </recommendedName>
</protein>
<evidence type="ECO:0000313" key="1">
    <source>
        <dbReference type="EMBL" id="AEE98005.1"/>
    </source>
</evidence>
<reference evidence="2" key="1">
    <citation type="submission" date="2010-11" db="EMBL/GenBank/DDBJ databases">
        <title>The complete genome of Mahella australiensis DSM 15567.</title>
        <authorList>
            <consortium name="US DOE Joint Genome Institute (JGI-PGF)"/>
            <person name="Lucas S."/>
            <person name="Copeland A."/>
            <person name="Lapidus A."/>
            <person name="Bruce D."/>
            <person name="Goodwin L."/>
            <person name="Pitluck S."/>
            <person name="Kyrpides N."/>
            <person name="Mavromatis K."/>
            <person name="Pagani I."/>
            <person name="Ivanova N."/>
            <person name="Teshima H."/>
            <person name="Brettin T."/>
            <person name="Detter J.C."/>
            <person name="Han C."/>
            <person name="Tapia R."/>
            <person name="Land M."/>
            <person name="Hauser L."/>
            <person name="Markowitz V."/>
            <person name="Cheng J.-F."/>
            <person name="Hugenholtz P."/>
            <person name="Woyke T."/>
            <person name="Wu D."/>
            <person name="Spring S."/>
            <person name="Pukall R."/>
            <person name="Steenblock K."/>
            <person name="Schneider S."/>
            <person name="Klenk H.-P."/>
            <person name="Eisen J.A."/>
        </authorList>
    </citation>
    <scope>NUCLEOTIDE SEQUENCE [LARGE SCALE GENOMIC DNA]</scope>
    <source>
        <strain evidence="2">DSM 15567 / CIP 107919 / 50-1 BON</strain>
    </source>
</reference>
<evidence type="ECO:0008006" key="3">
    <source>
        <dbReference type="Google" id="ProtNLM"/>
    </source>
</evidence>
<name>F4A0E4_MAHA5</name>
<reference evidence="1 2" key="2">
    <citation type="journal article" date="2011" name="Stand. Genomic Sci.">
        <title>Complete genome sequence of Mahella australiensis type strain (50-1 BON).</title>
        <authorList>
            <person name="Sikorski J."/>
            <person name="Teshima H."/>
            <person name="Nolan M."/>
            <person name="Lucas S."/>
            <person name="Hammon N."/>
            <person name="Deshpande S."/>
            <person name="Cheng J.F."/>
            <person name="Pitluck S."/>
            <person name="Liolios K."/>
            <person name="Pagani I."/>
            <person name="Ivanova N."/>
            <person name="Huntemann M."/>
            <person name="Mavromatis K."/>
            <person name="Ovchinikova G."/>
            <person name="Pati A."/>
            <person name="Tapia R."/>
            <person name="Han C."/>
            <person name="Goodwin L."/>
            <person name="Chen A."/>
            <person name="Palaniappan K."/>
            <person name="Land M."/>
            <person name="Hauser L."/>
            <person name="Ngatchou-Djao O.D."/>
            <person name="Rohde M."/>
            <person name="Pukall R."/>
            <person name="Spring S."/>
            <person name="Abt B."/>
            <person name="Goker M."/>
            <person name="Detter J.C."/>
            <person name="Woyke T."/>
            <person name="Bristow J."/>
            <person name="Markowitz V."/>
            <person name="Hugenholtz P."/>
            <person name="Eisen J.A."/>
            <person name="Kyrpides N.C."/>
            <person name="Klenk H.P."/>
            <person name="Lapidus A."/>
        </authorList>
    </citation>
    <scope>NUCLEOTIDE SEQUENCE [LARGE SCALE GENOMIC DNA]</scope>
    <source>
        <strain evidence="2">DSM 15567 / CIP 107919 / 50-1 BON</strain>
    </source>
</reference>
<dbReference type="RefSeq" id="WP_013782416.1">
    <property type="nucleotide sequence ID" value="NC_015520.1"/>
</dbReference>
<gene>
    <name evidence="1" type="ordered locus">Mahau_2883</name>
</gene>
<dbReference type="STRING" id="697281.Mahau_2883"/>
<proteinExistence type="predicted"/>
<accession>F4A0E4</accession>
<dbReference type="OrthoDB" id="2082920at2"/>
<dbReference type="EMBL" id="CP002360">
    <property type="protein sequence ID" value="AEE98005.1"/>
    <property type="molecule type" value="Genomic_DNA"/>
</dbReference>
<keyword evidence="2" id="KW-1185">Reference proteome</keyword>
<dbReference type="AlphaFoldDB" id="F4A0E4"/>
<dbReference type="KEGG" id="mas:Mahau_2883"/>
<dbReference type="Proteomes" id="UP000008457">
    <property type="component" value="Chromosome"/>
</dbReference>
<sequence>MMKNIVMTQRDIKILLESIRWKFLLARQIKYIGGFKSDNALYRRLRMLIDARYLKRLYTMYGVPAVYITTSRGKKMAGLDTMLSPVSNVSPVSIRHDICVVDAAIYLAQLLNVSFSEMQTEREIRKKQGYELPEHVPDIVISAQGICVEVELTQKTDNRLKKIISDEYRKYDRVIYVVPNASGQLYRKIKNIANNYPTVEIIELEVIEKYAKGL</sequence>
<evidence type="ECO:0000313" key="2">
    <source>
        <dbReference type="Proteomes" id="UP000008457"/>
    </source>
</evidence>
<organism evidence="1 2">
    <name type="scientific">Mahella australiensis (strain DSM 15567 / CIP 107919 / 50-1 BON)</name>
    <dbReference type="NCBI Taxonomy" id="697281"/>
    <lineage>
        <taxon>Bacteria</taxon>
        <taxon>Bacillati</taxon>
        <taxon>Bacillota</taxon>
        <taxon>Clostridia</taxon>
        <taxon>Thermoanaerobacterales</taxon>
        <taxon>Thermoanaerobacterales Family IV. Incertae Sedis</taxon>
        <taxon>Mahella</taxon>
    </lineage>
</organism>
<dbReference type="eggNOG" id="ENOG5033D4N">
    <property type="taxonomic scope" value="Bacteria"/>
</dbReference>
<dbReference type="HOGENOM" id="CLU_1287567_0_0_9"/>